<dbReference type="EMBL" id="CP018839">
    <property type="protein sequence ID" value="APR04555.1"/>
    <property type="molecule type" value="Genomic_DNA"/>
</dbReference>
<reference evidence="2 3" key="1">
    <citation type="submission" date="2016-12" db="EMBL/GenBank/DDBJ databases">
        <title>Complete genome sequence of Thauera chlorobenzoica, a Betaproteobacterium degrading haloaromatics anaerobically to CO2 and halides.</title>
        <authorList>
            <person name="Goris T."/>
            <person name="Mergelsberg M."/>
            <person name="Boll M."/>
        </authorList>
    </citation>
    <scope>NUCLEOTIDE SEQUENCE [LARGE SCALE GENOMIC DNA]</scope>
    <source>
        <strain evidence="2 3">3CB1</strain>
    </source>
</reference>
<evidence type="ECO:0000313" key="2">
    <source>
        <dbReference type="EMBL" id="APR04555.1"/>
    </source>
</evidence>
<dbReference type="STRING" id="96773.Tchl_1697"/>
<dbReference type="OrthoDB" id="5298508at2"/>
<dbReference type="SUPFAM" id="SSF141371">
    <property type="entry name" value="PilZ domain-like"/>
    <property type="match status" value="1"/>
</dbReference>
<dbReference type="AlphaFoldDB" id="A0A1H5XTB4"/>
<keyword evidence="1" id="KW-0547">Nucleotide-binding</keyword>
<dbReference type="Gene3D" id="2.40.10.220">
    <property type="entry name" value="predicted glycosyltransferase like domains"/>
    <property type="match status" value="1"/>
</dbReference>
<accession>A0A1H5XTB4</accession>
<sequence>MNPQHRRLNARVSFVEDASLQLNRDRLQCTVHNLSLKGALLLCEHDLQAKAGDLAELSLELSGGQAIVRMKGTVAHVEHASDGTRIGLACHEIDLDSITHLRRLLELNLGDPALLERELAAMLRG</sequence>
<comment type="subunit">
    <text evidence="1">Monomer in both c-di-GMP-bound and free forms.</text>
</comment>
<keyword evidence="3" id="KW-1185">Reference proteome</keyword>
<evidence type="ECO:0000256" key="1">
    <source>
        <dbReference type="PIRNR" id="PIRNR028141"/>
    </source>
</evidence>
<proteinExistence type="predicted"/>
<dbReference type="GO" id="GO:0035438">
    <property type="term" value="F:cyclic-di-GMP binding"/>
    <property type="evidence" value="ECO:0007669"/>
    <property type="project" value="InterPro"/>
</dbReference>
<evidence type="ECO:0000313" key="3">
    <source>
        <dbReference type="Proteomes" id="UP000185739"/>
    </source>
</evidence>
<comment type="function">
    <text evidence="1">Binds the second messenger bis-(3'-5') cyclic dimeric guanosine monophosphate (c-di-GMP). Can bind two c-di-GMP molecules per monomer. May play a role in bacterial second-messenger regulated processes. Binding to c-di-GMP induces a conformational change of the C- and N-termini resulting in the exposure of a highly negative surface on one side of the protein to a possible effector protein.</text>
</comment>
<name>A0A1H5XTB4_9RHOO</name>
<dbReference type="RefSeq" id="WP_075148018.1">
    <property type="nucleotide sequence ID" value="NZ_CP018839.1"/>
</dbReference>
<gene>
    <name evidence="2" type="ORF">Tchl_1697</name>
</gene>
<organism evidence="2 3">
    <name type="scientific">Thauera chlorobenzoica</name>
    <dbReference type="NCBI Taxonomy" id="96773"/>
    <lineage>
        <taxon>Bacteria</taxon>
        <taxon>Pseudomonadati</taxon>
        <taxon>Pseudomonadota</taxon>
        <taxon>Betaproteobacteria</taxon>
        <taxon>Rhodocyclales</taxon>
        <taxon>Zoogloeaceae</taxon>
        <taxon>Thauera</taxon>
    </lineage>
</organism>
<dbReference type="Pfam" id="PF07238">
    <property type="entry name" value="PilZ"/>
    <property type="match status" value="1"/>
</dbReference>
<dbReference type="Proteomes" id="UP000185739">
    <property type="component" value="Chromosome"/>
</dbReference>
<dbReference type="InterPro" id="IPR009875">
    <property type="entry name" value="PilZ_domain"/>
</dbReference>
<dbReference type="KEGG" id="tcl:Tchl_1697"/>
<protein>
    <recommendedName>
        <fullName evidence="1">Cyclic diguanosine monophosphate-binding protein</fullName>
        <shortName evidence="1">c-di-GMP-binding protein</shortName>
    </recommendedName>
    <alternativeName>
        <fullName evidence="1">Pilz domain-containing protein</fullName>
    </alternativeName>
</protein>
<keyword evidence="1" id="KW-0973">c-di-GMP</keyword>
<dbReference type="InterPro" id="IPR027021">
    <property type="entry name" value="C-di-GMP_BP_PA4608"/>
</dbReference>
<dbReference type="PIRSF" id="PIRSF028141">
    <property type="entry name" value="C-di-GMP_BP_PA4608"/>
    <property type="match status" value="1"/>
</dbReference>